<dbReference type="GO" id="GO:0003677">
    <property type="term" value="F:DNA binding"/>
    <property type="evidence" value="ECO:0007669"/>
    <property type="project" value="InterPro"/>
</dbReference>
<dbReference type="InterPro" id="IPR022452">
    <property type="entry name" value="MqsA"/>
</dbReference>
<dbReference type="CDD" id="cd00093">
    <property type="entry name" value="HTH_XRE"/>
    <property type="match status" value="1"/>
</dbReference>
<dbReference type="PROSITE" id="PS50943">
    <property type="entry name" value="HTH_CROC1"/>
    <property type="match status" value="1"/>
</dbReference>
<feature type="region of interest" description="Disordered" evidence="1">
    <location>
        <begin position="130"/>
        <end position="151"/>
    </location>
</feature>
<dbReference type="Pfam" id="PF15731">
    <property type="entry name" value="MqsA_antitoxin"/>
    <property type="match status" value="1"/>
</dbReference>
<dbReference type="InterPro" id="IPR001387">
    <property type="entry name" value="Cro/C1-type_HTH"/>
</dbReference>
<evidence type="ECO:0000313" key="4">
    <source>
        <dbReference type="Proteomes" id="UP000321638"/>
    </source>
</evidence>
<gene>
    <name evidence="3" type="ORF">FHP25_39370</name>
</gene>
<accession>A0A5C8P6J3</accession>
<dbReference type="OrthoDB" id="7349669at2"/>
<dbReference type="SMART" id="SM00530">
    <property type="entry name" value="HTH_XRE"/>
    <property type="match status" value="1"/>
</dbReference>
<dbReference type="InterPro" id="IPR010982">
    <property type="entry name" value="Lambda_DNA-bd_dom_sf"/>
</dbReference>
<dbReference type="Gene3D" id="1.10.260.40">
    <property type="entry name" value="lambda repressor-like DNA-binding domains"/>
    <property type="match status" value="1"/>
</dbReference>
<organism evidence="3 4">
    <name type="scientific">Vineibacter terrae</name>
    <dbReference type="NCBI Taxonomy" id="2586908"/>
    <lineage>
        <taxon>Bacteria</taxon>
        <taxon>Pseudomonadati</taxon>
        <taxon>Pseudomonadota</taxon>
        <taxon>Alphaproteobacteria</taxon>
        <taxon>Hyphomicrobiales</taxon>
        <taxon>Vineibacter</taxon>
    </lineage>
</organism>
<dbReference type="AlphaFoldDB" id="A0A5C8P6J3"/>
<evidence type="ECO:0000259" key="2">
    <source>
        <dbReference type="PROSITE" id="PS50943"/>
    </source>
</evidence>
<dbReference type="EMBL" id="VDUZ01000086">
    <property type="protein sequence ID" value="TXL69371.1"/>
    <property type="molecule type" value="Genomic_DNA"/>
</dbReference>
<dbReference type="NCBIfam" id="TIGR03830">
    <property type="entry name" value="CxxCG_CxxCG_HTH"/>
    <property type="match status" value="1"/>
</dbReference>
<dbReference type="Proteomes" id="UP000321638">
    <property type="component" value="Unassembled WGS sequence"/>
</dbReference>
<dbReference type="SUPFAM" id="SSF47413">
    <property type="entry name" value="lambda repressor-like DNA-binding domains"/>
    <property type="match status" value="1"/>
</dbReference>
<proteinExistence type="predicted"/>
<evidence type="ECO:0000313" key="3">
    <source>
        <dbReference type="EMBL" id="TXL69371.1"/>
    </source>
</evidence>
<reference evidence="3 4" key="1">
    <citation type="submission" date="2019-06" db="EMBL/GenBank/DDBJ databases">
        <title>New taxonomy in bacterial strain CC-CFT640, isolated from vineyard.</title>
        <authorList>
            <person name="Lin S.-Y."/>
            <person name="Tsai C.-F."/>
            <person name="Young C.-C."/>
        </authorList>
    </citation>
    <scope>NUCLEOTIDE SEQUENCE [LARGE SCALE GENOMIC DNA]</scope>
    <source>
        <strain evidence="3 4">CC-CFT640</strain>
    </source>
</reference>
<feature type="domain" description="HTH cro/C1-type" evidence="2">
    <location>
        <begin position="71"/>
        <end position="124"/>
    </location>
</feature>
<comment type="caution">
    <text evidence="3">The sequence shown here is derived from an EMBL/GenBank/DDBJ whole genome shotgun (WGS) entry which is preliminary data.</text>
</comment>
<dbReference type="InterPro" id="IPR032758">
    <property type="entry name" value="MqsA/HigA-2"/>
</dbReference>
<keyword evidence="4" id="KW-1185">Reference proteome</keyword>
<evidence type="ECO:0000256" key="1">
    <source>
        <dbReference type="SAM" id="MobiDB-lite"/>
    </source>
</evidence>
<protein>
    <submittedName>
        <fullName evidence="3">Type II toxin-antitoxin system MqsA family antitoxin</fullName>
    </submittedName>
</protein>
<sequence>MTSPETGERLTRGIRPFPVQYKGQTVMVDLPGYYPAGEGDGVHVGDDMAVVDTALRGLKEKIDGIPSPETIRRIRLKLKLSQRDAGALFRVGENAFDKYERGIIAPSGPTIQLIALLDHHPELVAELVAASSPSDGSKRAVRGRRADRTER</sequence>
<name>A0A5C8P6J3_9HYPH</name>